<protein>
    <submittedName>
        <fullName evidence="1">Uncharacterized protein</fullName>
    </submittedName>
</protein>
<reference evidence="1 2" key="1">
    <citation type="journal article" date="2024" name="Plant Biotechnol. J.">
        <title>Genome and CRISPR/Cas9 system of a widespread forest tree (Populus alba) in the world.</title>
        <authorList>
            <person name="Liu Y.J."/>
            <person name="Jiang P.F."/>
            <person name="Han X.M."/>
            <person name="Li X.Y."/>
            <person name="Wang H.M."/>
            <person name="Wang Y.J."/>
            <person name="Wang X.X."/>
            <person name="Zeng Q.Y."/>
        </authorList>
    </citation>
    <scope>NUCLEOTIDE SEQUENCE [LARGE SCALE GENOMIC DNA]</scope>
    <source>
        <strain evidence="2">cv. PAL-ZL1</strain>
    </source>
</reference>
<keyword evidence="2" id="KW-1185">Reference proteome</keyword>
<dbReference type="Proteomes" id="UP000309997">
    <property type="component" value="Unassembled WGS sequence"/>
</dbReference>
<accession>A0ACC4C8M7</accession>
<evidence type="ECO:0000313" key="2">
    <source>
        <dbReference type="Proteomes" id="UP000309997"/>
    </source>
</evidence>
<comment type="caution">
    <text evidence="1">The sequence shown here is derived from an EMBL/GenBank/DDBJ whole genome shotgun (WGS) entry which is preliminary data.</text>
</comment>
<proteinExistence type="predicted"/>
<dbReference type="EMBL" id="RCHU02000006">
    <property type="protein sequence ID" value="KAL3587255.1"/>
    <property type="molecule type" value="Genomic_DNA"/>
</dbReference>
<organism evidence="1 2">
    <name type="scientific">Populus alba</name>
    <name type="common">White poplar</name>
    <dbReference type="NCBI Taxonomy" id="43335"/>
    <lineage>
        <taxon>Eukaryota</taxon>
        <taxon>Viridiplantae</taxon>
        <taxon>Streptophyta</taxon>
        <taxon>Embryophyta</taxon>
        <taxon>Tracheophyta</taxon>
        <taxon>Spermatophyta</taxon>
        <taxon>Magnoliopsida</taxon>
        <taxon>eudicotyledons</taxon>
        <taxon>Gunneridae</taxon>
        <taxon>Pentapetalae</taxon>
        <taxon>rosids</taxon>
        <taxon>fabids</taxon>
        <taxon>Malpighiales</taxon>
        <taxon>Salicaceae</taxon>
        <taxon>Saliceae</taxon>
        <taxon>Populus</taxon>
    </lineage>
</organism>
<sequence length="232" mass="25613">MSAHFEVDGFDQIREDLNPSTAILYPEPYQHGMLNLSPRWVPPEIRRDEAAWVIHSLPHEPEVNIMLHGLIPSSVEAALPFAPNYSRQDLFSEWVPEKAWKRSEGKKSAIMSSVEPETDKAPTNAVNCDPPVVNDDGVRARTIPSVVAKSKSGMGVGSITARINISNIVEHPDSELEVSGDDLSIRELCTSVLRSHGLLAGDCPVSNSAPTEVLENIKNNNFFQSCELMWES</sequence>
<evidence type="ECO:0000313" key="1">
    <source>
        <dbReference type="EMBL" id="KAL3587255.1"/>
    </source>
</evidence>
<name>A0ACC4C8M7_POPAL</name>
<gene>
    <name evidence="1" type="ORF">D5086_014122</name>
</gene>